<gene>
    <name evidence="1" type="ORF">HNV11_23815</name>
</gene>
<dbReference type="Proteomes" id="UP000502756">
    <property type="component" value="Plasmid pTS"/>
</dbReference>
<dbReference type="EMBL" id="CP053436">
    <property type="protein sequence ID" value="QJW92502.1"/>
    <property type="molecule type" value="Genomic_DNA"/>
</dbReference>
<evidence type="ECO:0000313" key="2">
    <source>
        <dbReference type="Proteomes" id="UP000502756"/>
    </source>
</evidence>
<dbReference type="RefSeq" id="WP_171742330.1">
    <property type="nucleotide sequence ID" value="NZ_CP053436.1"/>
</dbReference>
<protein>
    <recommendedName>
        <fullName evidence="3">Lipoprotein</fullName>
    </recommendedName>
</protein>
<keyword evidence="2" id="KW-1185">Reference proteome</keyword>
<dbReference type="PROSITE" id="PS51257">
    <property type="entry name" value="PROKAR_LIPOPROTEIN"/>
    <property type="match status" value="1"/>
</dbReference>
<proteinExistence type="predicted"/>
<geneLocation type="plasmid" evidence="2">
    <name>pts</name>
</geneLocation>
<organism evidence="1 2">
    <name type="scientific">Spirosoma taeanense</name>
    <dbReference type="NCBI Taxonomy" id="2735870"/>
    <lineage>
        <taxon>Bacteria</taxon>
        <taxon>Pseudomonadati</taxon>
        <taxon>Bacteroidota</taxon>
        <taxon>Cytophagia</taxon>
        <taxon>Cytophagales</taxon>
        <taxon>Cytophagaceae</taxon>
        <taxon>Spirosoma</taxon>
    </lineage>
</organism>
<evidence type="ECO:0000313" key="1">
    <source>
        <dbReference type="EMBL" id="QJW92502.1"/>
    </source>
</evidence>
<dbReference type="KEGG" id="stae:HNV11_23815"/>
<sequence length="167" mass="19262">MIKNPSFILTLLILFISGCSKTKNGFSLDELNSLSSMNINEFESYVLSKGYELRENTASFYYYGKSVNDPRIEDSVDDIISWEEDEGKQTVAYQCSNKDYYLKIKEEVAKSDFKFINRVVSLSMIDTKLNYSDKDISLTLVTIPKSKKIGTEKNYYRIEITRSLQSD</sequence>
<reference evidence="1 2" key="1">
    <citation type="submission" date="2020-05" db="EMBL/GenBank/DDBJ databases">
        <title>Genome sequencing of Spirosoma sp. TS118.</title>
        <authorList>
            <person name="Lee J.-H."/>
            <person name="Jeong S."/>
            <person name="Zhao L."/>
            <person name="Jung J.-H."/>
            <person name="Kim M.-K."/>
            <person name="Lim S."/>
        </authorList>
    </citation>
    <scope>NUCLEOTIDE SEQUENCE [LARGE SCALE GENOMIC DNA]</scope>
    <source>
        <strain evidence="1 2">TS118</strain>
        <plasmid evidence="2">pts</plasmid>
    </source>
</reference>
<name>A0A6M5YHS4_9BACT</name>
<evidence type="ECO:0008006" key="3">
    <source>
        <dbReference type="Google" id="ProtNLM"/>
    </source>
</evidence>
<accession>A0A6M5YHS4</accession>
<dbReference type="AlphaFoldDB" id="A0A6M5YHS4"/>
<keyword evidence="1" id="KW-0614">Plasmid</keyword>